<evidence type="ECO:0000256" key="4">
    <source>
        <dbReference type="ARBA" id="ARBA00023136"/>
    </source>
</evidence>
<reference evidence="7 8" key="1">
    <citation type="submission" date="2019-10" db="EMBL/GenBank/DDBJ databases">
        <title>Epibacterium sp. nov., isolated from seawater.</title>
        <authorList>
            <person name="Zhang X."/>
            <person name="Li N."/>
        </authorList>
    </citation>
    <scope>NUCLEOTIDE SEQUENCE [LARGE SCALE GENOMIC DNA]</scope>
    <source>
        <strain evidence="7 8">SM1979</strain>
    </source>
</reference>
<evidence type="ECO:0000313" key="7">
    <source>
        <dbReference type="EMBL" id="MQQ08411.1"/>
    </source>
</evidence>
<name>A0A843YBR6_9RHOB</name>
<comment type="caution">
    <text evidence="7">The sequence shown here is derived from an EMBL/GenBank/DDBJ whole genome shotgun (WGS) entry which is preliminary data.</text>
</comment>
<evidence type="ECO:0000256" key="5">
    <source>
        <dbReference type="SAM" id="Phobius"/>
    </source>
</evidence>
<dbReference type="InterPro" id="IPR007016">
    <property type="entry name" value="O-antigen_ligase-rel_domated"/>
</dbReference>
<dbReference type="PANTHER" id="PTHR37422:SF13">
    <property type="entry name" value="LIPOPOLYSACCHARIDE BIOSYNTHESIS PROTEIN PA4999-RELATED"/>
    <property type="match status" value="1"/>
</dbReference>
<feature type="transmembrane region" description="Helical" evidence="5">
    <location>
        <begin position="342"/>
        <end position="363"/>
    </location>
</feature>
<dbReference type="Pfam" id="PF04932">
    <property type="entry name" value="Wzy_C"/>
    <property type="match status" value="1"/>
</dbReference>
<dbReference type="Proteomes" id="UP000444174">
    <property type="component" value="Unassembled WGS sequence"/>
</dbReference>
<feature type="transmembrane region" description="Helical" evidence="5">
    <location>
        <begin position="80"/>
        <end position="96"/>
    </location>
</feature>
<dbReference type="RefSeq" id="WP_153215365.1">
    <property type="nucleotide sequence ID" value="NZ_WIBF01000004.1"/>
</dbReference>
<evidence type="ECO:0000256" key="2">
    <source>
        <dbReference type="ARBA" id="ARBA00022692"/>
    </source>
</evidence>
<proteinExistence type="predicted"/>
<keyword evidence="2 5" id="KW-0812">Transmembrane</keyword>
<protein>
    <recommendedName>
        <fullName evidence="6">O-antigen ligase-related domain-containing protein</fullName>
    </recommendedName>
</protein>
<accession>A0A843YBR6</accession>
<sequence>MSVTSDILAPPKPAPARVEGLFWPVVDMGLLFLVILASADAFVHLGKGQSLIWLLCYAVTLMRVTMLWQPVFEMLMRNRVILIYPAACLASVLWSHTPTGSLSGAIQLCMTFLIAAFLGWRYSLMTITKALGVILIIAMLLSLVHWATGVFPWRVYSRAGGLLGVFSHKNMLGQRALFCVIAIIAILLMPSARASGQVKLYVAGGMIATVLALFLSRSMTSVLLLFPLFGMMMLLCRSHLPSTFFVVACTVVLIAVALGPIMLSLNGIDLVATILGAVGKDATLTGRTELWHVAMEVSRDHPLFGVGYGSFWQAPEFAYERLLTQHAGAETSVSFHNFVLEILVGTGWPGVIGILAFVAASFMRLWRHHRVTGSVASACGLVFWVAVILTSLLGPSFYRGHEFMFVVMVMYFVSAQEDLILVADARPKGAVAAVTAYSQDI</sequence>
<feature type="transmembrane region" description="Helical" evidence="5">
    <location>
        <begin position="21"/>
        <end position="39"/>
    </location>
</feature>
<dbReference type="EMBL" id="WIBF01000004">
    <property type="protein sequence ID" value="MQQ08411.1"/>
    <property type="molecule type" value="Genomic_DNA"/>
</dbReference>
<feature type="transmembrane region" description="Helical" evidence="5">
    <location>
        <begin position="198"/>
        <end position="215"/>
    </location>
</feature>
<evidence type="ECO:0000256" key="3">
    <source>
        <dbReference type="ARBA" id="ARBA00022989"/>
    </source>
</evidence>
<feature type="domain" description="O-antigen ligase-related" evidence="6">
    <location>
        <begin position="206"/>
        <end position="354"/>
    </location>
</feature>
<dbReference type="AlphaFoldDB" id="A0A843YBR6"/>
<evidence type="ECO:0000256" key="1">
    <source>
        <dbReference type="ARBA" id="ARBA00004141"/>
    </source>
</evidence>
<keyword evidence="3 5" id="KW-1133">Transmembrane helix</keyword>
<feature type="transmembrane region" description="Helical" evidence="5">
    <location>
        <begin position="102"/>
        <end position="120"/>
    </location>
</feature>
<evidence type="ECO:0000259" key="6">
    <source>
        <dbReference type="Pfam" id="PF04932"/>
    </source>
</evidence>
<dbReference type="InterPro" id="IPR051533">
    <property type="entry name" value="WaaL-like"/>
</dbReference>
<gene>
    <name evidence="7" type="ORF">GFB49_08105</name>
</gene>
<feature type="transmembrane region" description="Helical" evidence="5">
    <location>
        <begin position="51"/>
        <end position="68"/>
    </location>
</feature>
<dbReference type="GO" id="GO:0016020">
    <property type="term" value="C:membrane"/>
    <property type="evidence" value="ECO:0007669"/>
    <property type="project" value="UniProtKB-SubCell"/>
</dbReference>
<keyword evidence="4 5" id="KW-0472">Membrane</keyword>
<dbReference type="PANTHER" id="PTHR37422">
    <property type="entry name" value="TEICHURONIC ACID BIOSYNTHESIS PROTEIN TUAE"/>
    <property type="match status" value="1"/>
</dbReference>
<feature type="transmembrane region" description="Helical" evidence="5">
    <location>
        <begin position="132"/>
        <end position="152"/>
    </location>
</feature>
<feature type="transmembrane region" description="Helical" evidence="5">
    <location>
        <begin position="375"/>
        <end position="397"/>
    </location>
</feature>
<evidence type="ECO:0000313" key="8">
    <source>
        <dbReference type="Proteomes" id="UP000444174"/>
    </source>
</evidence>
<organism evidence="7 8">
    <name type="scientific">Tritonibacter litoralis</name>
    <dbReference type="NCBI Taxonomy" id="2662264"/>
    <lineage>
        <taxon>Bacteria</taxon>
        <taxon>Pseudomonadati</taxon>
        <taxon>Pseudomonadota</taxon>
        <taxon>Alphaproteobacteria</taxon>
        <taxon>Rhodobacterales</taxon>
        <taxon>Paracoccaceae</taxon>
        <taxon>Tritonibacter</taxon>
    </lineage>
</organism>
<keyword evidence="8" id="KW-1185">Reference proteome</keyword>
<feature type="transmembrane region" description="Helical" evidence="5">
    <location>
        <begin position="172"/>
        <end position="191"/>
    </location>
</feature>
<feature type="transmembrane region" description="Helical" evidence="5">
    <location>
        <begin position="221"/>
        <end position="237"/>
    </location>
</feature>
<comment type="subcellular location">
    <subcellularLocation>
        <location evidence="1">Membrane</location>
        <topology evidence="1">Multi-pass membrane protein</topology>
    </subcellularLocation>
</comment>
<feature type="transmembrane region" description="Helical" evidence="5">
    <location>
        <begin position="244"/>
        <end position="263"/>
    </location>
</feature>